<feature type="signal peptide" evidence="1">
    <location>
        <begin position="1"/>
        <end position="26"/>
    </location>
</feature>
<keyword evidence="3" id="KW-1185">Reference proteome</keyword>
<feature type="chain" id="PRO_5039718978" evidence="1">
    <location>
        <begin position="27"/>
        <end position="478"/>
    </location>
</feature>
<evidence type="ECO:0000256" key="1">
    <source>
        <dbReference type="SAM" id="SignalP"/>
    </source>
</evidence>
<dbReference type="RefSeq" id="WP_142025556.1">
    <property type="nucleotide sequence ID" value="NZ_VFQE01000001.1"/>
</dbReference>
<dbReference type="EMBL" id="VFQE01000001">
    <property type="protein sequence ID" value="TQN42991.1"/>
    <property type="molecule type" value="Genomic_DNA"/>
</dbReference>
<dbReference type="PROSITE" id="PS51257">
    <property type="entry name" value="PROKAR_LIPOPROTEIN"/>
    <property type="match status" value="1"/>
</dbReference>
<keyword evidence="1" id="KW-0732">Signal</keyword>
<evidence type="ECO:0000313" key="3">
    <source>
        <dbReference type="Proteomes" id="UP000319865"/>
    </source>
</evidence>
<proteinExistence type="predicted"/>
<dbReference type="AlphaFoldDB" id="A0A543PFY6"/>
<sequence length="478" mass="48467">MRGAVRSGRRIAAVLAVTVLSGCATPAGSPAVPVDPGPVRPAAGGAALVAEAHAPEQPVVLDRFPDGLLLQELRHNEAVAHPGYEPARATLYGDPTLADTLDGPVLLVGTSSGSAFLGGPPCCLPGERQVDLGGRDGLLVHDADRTWVNVDPGSFSDHVQFVVARGVSDDDLIAAAATADFSTATAALAADAVPAGLAPLIAGSPADGPFTGSVGEEFVLAGESGWVIVSAVRADPRLAALWGFWTDDPVGTVVRGQPGSLGDMHGIYYGDDARGYVWAENGLVLSVIGLGDGDQFLEQVVQDLRFGTVADLEAMRHGAIDRLATPEGIGCQAGTPIVTGGDGDLRWAIGVEPGPAGGDQWVSCLQLFTLDGVPPNGSGPIDLPPVGQIAVTSVGSGEGVATFPKDVLIGGVAPPETARVVIGDADGRTVDAVLAEPGPRPGEVLFGTFIQDVPVVMNGPRLVVTAYDATGAVLDTAP</sequence>
<evidence type="ECO:0000313" key="2">
    <source>
        <dbReference type="EMBL" id="TQN42991.1"/>
    </source>
</evidence>
<dbReference type="OrthoDB" id="5173054at2"/>
<gene>
    <name evidence="2" type="ORF">FHU33_2411</name>
</gene>
<comment type="caution">
    <text evidence="2">The sequence shown here is derived from an EMBL/GenBank/DDBJ whole genome shotgun (WGS) entry which is preliminary data.</text>
</comment>
<organism evidence="2 3">
    <name type="scientific">Blastococcus colisei</name>
    <dbReference type="NCBI Taxonomy" id="1564162"/>
    <lineage>
        <taxon>Bacteria</taxon>
        <taxon>Bacillati</taxon>
        <taxon>Actinomycetota</taxon>
        <taxon>Actinomycetes</taxon>
        <taxon>Geodermatophilales</taxon>
        <taxon>Geodermatophilaceae</taxon>
        <taxon>Blastococcus</taxon>
    </lineage>
</organism>
<dbReference type="Proteomes" id="UP000319865">
    <property type="component" value="Unassembled WGS sequence"/>
</dbReference>
<protein>
    <submittedName>
        <fullName evidence="2">Uncharacterized protein</fullName>
    </submittedName>
</protein>
<accession>A0A543PFY6</accession>
<reference evidence="2 3" key="1">
    <citation type="submission" date="2019-06" db="EMBL/GenBank/DDBJ databases">
        <title>Sequencing the genomes of 1000 actinobacteria strains.</title>
        <authorList>
            <person name="Klenk H.-P."/>
        </authorList>
    </citation>
    <scope>NUCLEOTIDE SEQUENCE [LARGE SCALE GENOMIC DNA]</scope>
    <source>
        <strain evidence="2 3">DSM 46837</strain>
    </source>
</reference>
<name>A0A543PFY6_9ACTN</name>